<accession>A0ACB7J0J8</accession>
<comment type="caution">
    <text evidence="1">The sequence shown here is derived from an EMBL/GenBank/DDBJ whole genome shotgun (WGS) entry which is preliminary data.</text>
</comment>
<dbReference type="EMBL" id="WQMT02000005">
    <property type="protein sequence ID" value="KAG9223383.1"/>
    <property type="molecule type" value="Genomic_DNA"/>
</dbReference>
<gene>
    <name evidence="1" type="ORF">CCMSSC00406_0009274</name>
</gene>
<proteinExistence type="predicted"/>
<organism evidence="1 2">
    <name type="scientific">Pleurotus cornucopiae</name>
    <name type="common">Cornucopia mushroom</name>
    <dbReference type="NCBI Taxonomy" id="5321"/>
    <lineage>
        <taxon>Eukaryota</taxon>
        <taxon>Fungi</taxon>
        <taxon>Dikarya</taxon>
        <taxon>Basidiomycota</taxon>
        <taxon>Agaricomycotina</taxon>
        <taxon>Agaricomycetes</taxon>
        <taxon>Agaricomycetidae</taxon>
        <taxon>Agaricales</taxon>
        <taxon>Pleurotineae</taxon>
        <taxon>Pleurotaceae</taxon>
        <taxon>Pleurotus</taxon>
    </lineage>
</organism>
<dbReference type="Proteomes" id="UP000824881">
    <property type="component" value="Unassembled WGS sequence"/>
</dbReference>
<evidence type="ECO:0000313" key="1">
    <source>
        <dbReference type="EMBL" id="KAG9223383.1"/>
    </source>
</evidence>
<evidence type="ECO:0000313" key="2">
    <source>
        <dbReference type="Proteomes" id="UP000824881"/>
    </source>
</evidence>
<name>A0ACB7J0J8_PLECO</name>
<protein>
    <submittedName>
        <fullName evidence="1">Uncharacterized protein</fullName>
    </submittedName>
</protein>
<keyword evidence="2" id="KW-1185">Reference proteome</keyword>
<sequence length="1001" mass="111578">MVKPAESYNSMVSLLPYHKSIIERIHDPATNDLLVLARGLGLRRILCTLMKIYDSPKNLVLLLNASQEEESEIGEELGLMGCRNPGLRIVDFEKTNKERQDLYKKGGLISVTSRILVVDMLQANIPTELISGIIVLHAEKVTALVLEAFIVRLYREKNGTGFLKAFTDQPEHITSGLSPLKNIMKELQLRSVHIYPRFHQEIKKSLERRRADVIELSQPLTTSMSEIHQAIIQCITTTLSELRRSNTSLDLDDFNVENAYFRSFDIIVRRQLDSVWHKVGPKTKQLVNDLGTLRRLLTYLLSYDSLQFQAYLETLVASNTTSSSGGPKQHRSPWMVTDAANIIFQAAKRRCYTMSSSTKAAERPQVIDVDEEGWDALDEIHGIVGKSSGQNASRSRKVDKPFWVPHGMDPVLEELPKWTLLADILKEIEGEIIRQESLPPPTVPSTVVPGTNTVLVMTSSTREAGILSDFLSDMDADAPPGTQGRKMMIRKLYSYLAWKGKLNSQQRNNGRGGGSAFAATTFERQNSTALSEALKKKDREKAERSAGRRRVRGGAPSSAAASSSMRKASVEPTLIDVDAQGDSKMEADSFAEFWAATQNATATAVEPATVVDADDLDFTSTELLVDFDTNYGLLTPEETVVVRPYSDDGDDSILAEMRPKFIVMFEPNMDFIRRIEVYKSSNPGLGVRVYHMLYGDSCEEHKYLVGIRKEKESFERLIKERATMLLPILEDKGPGSTSNDALLKTISSRIAGGRREISTTPSQVIVDMREFRSTLPSLLHASNIIVVPATLTVGDYILTPDICVERKSLSDLISSFNSGRLYTQCELMSVHYKHPVLLIEFEEDKAFSLEIVSDMKSYVKPTAKYPQKKGGGIEGNQAVTTLQSKIVLLLLHFPRVRIIWASSPYATVEIFQELKQANPEPDPVKAISVGAEDDAELGAGINSAAEELLRSLPGVTAKNVHHVMSKVKNVREFCGLDLERVQEILGNEPGKLCWEFMHRGE</sequence>
<reference evidence="1 2" key="1">
    <citation type="journal article" date="2021" name="Appl. Environ. Microbiol.">
        <title>Genetic linkage and physical mapping for an oyster mushroom Pleurotus cornucopiae and QTL analysis for the trait cap color.</title>
        <authorList>
            <person name="Zhang Y."/>
            <person name="Gao W."/>
            <person name="Sonnenberg A."/>
            <person name="Chen Q."/>
            <person name="Zhang J."/>
            <person name="Huang C."/>
        </authorList>
    </citation>
    <scope>NUCLEOTIDE SEQUENCE [LARGE SCALE GENOMIC DNA]</scope>
    <source>
        <strain evidence="1">CCMSSC00406</strain>
    </source>
</reference>